<name>A0A0F9DLW4_9ZZZZ</name>
<accession>A0A0F9DLW4</accession>
<evidence type="ECO:0000313" key="1">
    <source>
        <dbReference type="EMBL" id="KKL18681.1"/>
    </source>
</evidence>
<reference evidence="1" key="1">
    <citation type="journal article" date="2015" name="Nature">
        <title>Complex archaea that bridge the gap between prokaryotes and eukaryotes.</title>
        <authorList>
            <person name="Spang A."/>
            <person name="Saw J.H."/>
            <person name="Jorgensen S.L."/>
            <person name="Zaremba-Niedzwiedzka K."/>
            <person name="Martijn J."/>
            <person name="Lind A.E."/>
            <person name="van Eijk R."/>
            <person name="Schleper C."/>
            <person name="Guy L."/>
            <person name="Ettema T.J."/>
        </authorList>
    </citation>
    <scope>NUCLEOTIDE SEQUENCE</scope>
</reference>
<organism evidence="1">
    <name type="scientific">marine sediment metagenome</name>
    <dbReference type="NCBI Taxonomy" id="412755"/>
    <lineage>
        <taxon>unclassified sequences</taxon>
        <taxon>metagenomes</taxon>
        <taxon>ecological metagenomes</taxon>
    </lineage>
</organism>
<sequence length="325" mass="39176">MEQNRIDYIITVERDYEFPSNKSRVYINYIEEKSFIADGDIESITKKLKKWVEHDYDGNFLPYNLAFPLLKELRDQEVPFERKDLFQEEIKKAFVNGTDSIKIYLIEERYLMYLSMNEMEDIIGDLMPKLFREYLHDLGINEYLSKKSMLFIKRHMDLFEDFGFVKELLLELKKSRSYYDRHALRMLTPFLSSEIINELCQWVLEIEINEFKKLISLGILELFDNNQLGDIFRDFNIFIRLISSDGSLGSLVRLNRISSILRDDVRNRFFKWFIKKEYYDLHGLIQAGFLCCLNKKQRTFILELEKKKLRDVEENWKKSLSLQFK</sequence>
<comment type="caution">
    <text evidence="1">The sequence shown here is derived from an EMBL/GenBank/DDBJ whole genome shotgun (WGS) entry which is preliminary data.</text>
</comment>
<dbReference type="AlphaFoldDB" id="A0A0F9DLW4"/>
<protein>
    <submittedName>
        <fullName evidence="1">Uncharacterized protein</fullName>
    </submittedName>
</protein>
<dbReference type="EMBL" id="LAZR01038777">
    <property type="protein sequence ID" value="KKL18681.1"/>
    <property type="molecule type" value="Genomic_DNA"/>
</dbReference>
<gene>
    <name evidence="1" type="ORF">LCGC14_2473090</name>
</gene>
<proteinExistence type="predicted"/>